<proteinExistence type="predicted"/>
<protein>
    <submittedName>
        <fullName evidence="1">Uncharacterized protein</fullName>
    </submittedName>
</protein>
<dbReference type="RefSeq" id="WP_150865631.1">
    <property type="nucleotide sequence ID" value="NZ_VYXP01000013.1"/>
</dbReference>
<dbReference type="AlphaFoldDB" id="A0A5N0T8R2"/>
<gene>
    <name evidence="1" type="ORF">F3N42_15105</name>
</gene>
<comment type="caution">
    <text evidence="1">The sequence shown here is derived from an EMBL/GenBank/DDBJ whole genome shotgun (WGS) entry which is preliminary data.</text>
</comment>
<organism evidence="1 2">
    <name type="scientific">Marinihelvus fidelis</name>
    <dbReference type="NCBI Taxonomy" id="2613842"/>
    <lineage>
        <taxon>Bacteria</taxon>
        <taxon>Pseudomonadati</taxon>
        <taxon>Pseudomonadota</taxon>
        <taxon>Gammaproteobacteria</taxon>
        <taxon>Chromatiales</taxon>
        <taxon>Wenzhouxiangellaceae</taxon>
        <taxon>Marinihelvus</taxon>
    </lineage>
</organism>
<accession>A0A5N0T8R2</accession>
<keyword evidence="2" id="KW-1185">Reference proteome</keyword>
<evidence type="ECO:0000313" key="2">
    <source>
        <dbReference type="Proteomes" id="UP000325372"/>
    </source>
</evidence>
<sequence>MRIVEEIKAAVVALSDQELKEFRSRLAKHDDKCWDDQIEHDAMTGKFDPLAKEAIADHSRYKSA</sequence>
<evidence type="ECO:0000313" key="1">
    <source>
        <dbReference type="EMBL" id="KAA9129689.1"/>
    </source>
</evidence>
<name>A0A5N0T8R2_9GAMM</name>
<reference evidence="1 2" key="1">
    <citation type="submission" date="2019-09" db="EMBL/GenBank/DDBJ databases">
        <title>Wenzhouxiangella sp. Genome sequencing and assembly.</title>
        <authorList>
            <person name="Zhang R."/>
        </authorList>
    </citation>
    <scope>NUCLEOTIDE SEQUENCE [LARGE SCALE GENOMIC DNA]</scope>
    <source>
        <strain evidence="1 2">W260</strain>
    </source>
</reference>
<dbReference type="Proteomes" id="UP000325372">
    <property type="component" value="Unassembled WGS sequence"/>
</dbReference>
<dbReference type="EMBL" id="VYXP01000013">
    <property type="protein sequence ID" value="KAA9129689.1"/>
    <property type="molecule type" value="Genomic_DNA"/>
</dbReference>